<gene>
    <name evidence="3" type="ORF">UABAM_05055</name>
</gene>
<keyword evidence="1" id="KW-0812">Transmembrane</keyword>
<evidence type="ECO:0000313" key="3">
    <source>
        <dbReference type="EMBL" id="BBM86669.1"/>
    </source>
</evidence>
<dbReference type="Proteomes" id="UP000326354">
    <property type="component" value="Chromosome"/>
</dbReference>
<keyword evidence="4" id="KW-1185">Reference proteome</keyword>
<dbReference type="AlphaFoldDB" id="A0A5S9IRC1"/>
<feature type="transmembrane region" description="Helical" evidence="1">
    <location>
        <begin position="187"/>
        <end position="209"/>
    </location>
</feature>
<feature type="domain" description="Type IV / VI secretion system DotU" evidence="2">
    <location>
        <begin position="31"/>
        <end position="206"/>
    </location>
</feature>
<dbReference type="KEGG" id="uam:UABAM_05055"/>
<protein>
    <recommendedName>
        <fullName evidence="2">Type IV / VI secretion system DotU domain-containing protein</fullName>
    </recommendedName>
</protein>
<dbReference type="RefSeq" id="WP_151970715.1">
    <property type="nucleotide sequence ID" value="NZ_AP019860.1"/>
</dbReference>
<sequence length="213" mass="25012">MNSEKKIVKCELWLAINEIFKTVKNSKDSLDNKSKQSTALVNLKKEIRSQLCSLKKKCQNAYGEDWRKCIIPLVIHIDEMIRCHIDVECRNWPTLQQEEEFGGIENGGVEFYNLLDEVLENNTHEFIYEVFYFCLKDGFVGRYIDNPTRATSYQKRLESFLVFPQIPNAGLKEPEFNFFVVEKSSTFIYYFLAVKVAICLAIFAFYYLINNYI</sequence>
<keyword evidence="1" id="KW-0472">Membrane</keyword>
<dbReference type="EMBL" id="AP019860">
    <property type="protein sequence ID" value="BBM86669.1"/>
    <property type="molecule type" value="Genomic_DNA"/>
</dbReference>
<dbReference type="Gene3D" id="1.25.40.590">
    <property type="entry name" value="Type IV / VI secretion system, DotU"/>
    <property type="match status" value="1"/>
</dbReference>
<proteinExistence type="predicted"/>
<name>A0A5S9IRC1_UABAM</name>
<dbReference type="Pfam" id="PF09850">
    <property type="entry name" value="DotU"/>
    <property type="match status" value="1"/>
</dbReference>
<organism evidence="3 4">
    <name type="scientific">Uabimicrobium amorphum</name>
    <dbReference type="NCBI Taxonomy" id="2596890"/>
    <lineage>
        <taxon>Bacteria</taxon>
        <taxon>Pseudomonadati</taxon>
        <taxon>Planctomycetota</taxon>
        <taxon>Candidatus Uabimicrobiia</taxon>
        <taxon>Candidatus Uabimicrobiales</taxon>
        <taxon>Candidatus Uabimicrobiaceae</taxon>
        <taxon>Candidatus Uabimicrobium</taxon>
    </lineage>
</organism>
<dbReference type="OrthoDB" id="345640at2"/>
<dbReference type="InterPro" id="IPR017732">
    <property type="entry name" value="T4/T6SS_DotU"/>
</dbReference>
<dbReference type="InterPro" id="IPR038522">
    <property type="entry name" value="T4/T6SS_DotU_sf"/>
</dbReference>
<evidence type="ECO:0000256" key="1">
    <source>
        <dbReference type="SAM" id="Phobius"/>
    </source>
</evidence>
<evidence type="ECO:0000313" key="4">
    <source>
        <dbReference type="Proteomes" id="UP000326354"/>
    </source>
</evidence>
<accession>A0A5S9IRC1</accession>
<evidence type="ECO:0000259" key="2">
    <source>
        <dbReference type="Pfam" id="PF09850"/>
    </source>
</evidence>
<reference evidence="3 4" key="1">
    <citation type="submission" date="2019-08" db="EMBL/GenBank/DDBJ databases">
        <title>Complete genome sequence of Candidatus Uab amorphum.</title>
        <authorList>
            <person name="Shiratori T."/>
            <person name="Suzuki S."/>
            <person name="Kakizawa Y."/>
            <person name="Ishida K."/>
        </authorList>
    </citation>
    <scope>NUCLEOTIDE SEQUENCE [LARGE SCALE GENOMIC DNA]</scope>
    <source>
        <strain evidence="3 4">SRT547</strain>
    </source>
</reference>
<keyword evidence="1" id="KW-1133">Transmembrane helix</keyword>